<dbReference type="SUPFAM" id="SSF111331">
    <property type="entry name" value="NAD kinase/diacylglycerol kinase-like"/>
    <property type="match status" value="1"/>
</dbReference>
<dbReference type="Pfam" id="PF20143">
    <property type="entry name" value="NAD_kinase_C"/>
    <property type="match status" value="1"/>
</dbReference>
<accession>A0A1P8UEH1</accession>
<dbReference type="GO" id="GO:0051287">
    <property type="term" value="F:NAD binding"/>
    <property type="evidence" value="ECO:0007669"/>
    <property type="project" value="UniProtKB-ARBA"/>
</dbReference>
<dbReference type="OrthoDB" id="9774737at2"/>
<feature type="binding site" evidence="8">
    <location>
        <begin position="70"/>
        <end position="71"/>
    </location>
    <ligand>
        <name>NAD(+)</name>
        <dbReference type="ChEBI" id="CHEBI:57540"/>
    </ligand>
</feature>
<evidence type="ECO:0000256" key="5">
    <source>
        <dbReference type="ARBA" id="ARBA00022857"/>
    </source>
</evidence>
<evidence type="ECO:0000256" key="4">
    <source>
        <dbReference type="ARBA" id="ARBA00022840"/>
    </source>
</evidence>
<dbReference type="EC" id="2.7.1.23" evidence="8"/>
<comment type="subcellular location">
    <subcellularLocation>
        <location evidence="8">Cytoplasm</location>
    </subcellularLocation>
</comment>
<comment type="function">
    <text evidence="8">Involved in the regulation of the intracellular balance of NAD and NADP, and is a key enzyme in the biosynthesis of NADP. Catalyzes specifically the phosphorylation on 2'-hydroxyl of the adenosine moiety of NAD to yield NADP.</text>
</comment>
<dbReference type="InterPro" id="IPR017438">
    <property type="entry name" value="ATP-NAD_kinase_N"/>
</dbReference>
<dbReference type="Gene3D" id="2.60.200.30">
    <property type="entry name" value="Probable inorganic polyphosphate/atp-NAD kinase, domain 2"/>
    <property type="match status" value="1"/>
</dbReference>
<dbReference type="PANTHER" id="PTHR20275">
    <property type="entry name" value="NAD KINASE"/>
    <property type="match status" value="1"/>
</dbReference>
<feature type="active site" description="Proton acceptor" evidence="8">
    <location>
        <position position="70"/>
    </location>
</feature>
<comment type="similarity">
    <text evidence="8">Belongs to the NAD kinase family.</text>
</comment>
<keyword evidence="4 8" id="KW-0067">ATP-binding</keyword>
<keyword evidence="3 8" id="KW-0418">Kinase</keyword>
<sequence length="289" mass="31534">MKPFQTIGIIAKRGDTRLATHIRQILQHLRERDYTVLLDESAEGLLPTEALLARETLAQRCDLAIVLGGDGTLLNAGRSLAEHGVALLGINLGRLGFLVDVSPARMLPSIDTVLAGHYVEESRALLHTEVIRDQTTITRQDSLNDVVLHNNDVVRMIEFDTFIDERFVNSQRADGLVVATPTGSTAYALSAGGPIVSPALPAILLVPICPHTLSNRPLVVGAPSTIEIVLCEHNQTAAQVAFDGQATTSLHPGDRIRIRGKSAMLRLLHPPDYDHFEILRAKLHWSETP</sequence>
<keyword evidence="10" id="KW-1185">Reference proteome</keyword>
<dbReference type="FunFam" id="2.60.200.30:FF:000009">
    <property type="entry name" value="Poly(P)/ATP NAD kinase"/>
    <property type="match status" value="1"/>
</dbReference>
<organism evidence="9 10">
    <name type="scientific">Acidihalobacter ferrooxydans</name>
    <dbReference type="NCBI Taxonomy" id="1765967"/>
    <lineage>
        <taxon>Bacteria</taxon>
        <taxon>Pseudomonadati</taxon>
        <taxon>Pseudomonadota</taxon>
        <taxon>Gammaproteobacteria</taxon>
        <taxon>Chromatiales</taxon>
        <taxon>Ectothiorhodospiraceae</taxon>
        <taxon>Acidihalobacter</taxon>
    </lineage>
</organism>
<comment type="cofactor">
    <cofactor evidence="8">
        <name>a divalent metal cation</name>
        <dbReference type="ChEBI" id="CHEBI:60240"/>
    </cofactor>
</comment>
<dbReference type="InterPro" id="IPR002504">
    <property type="entry name" value="NADK"/>
</dbReference>
<dbReference type="InterPro" id="IPR016064">
    <property type="entry name" value="NAD/diacylglycerol_kinase_sf"/>
</dbReference>
<keyword evidence="6 8" id="KW-0520">NAD</keyword>
<evidence type="ECO:0000313" key="10">
    <source>
        <dbReference type="Proteomes" id="UP000243807"/>
    </source>
</evidence>
<dbReference type="GO" id="GO:0006741">
    <property type="term" value="P:NADP+ biosynthetic process"/>
    <property type="evidence" value="ECO:0007669"/>
    <property type="project" value="UniProtKB-UniRule"/>
</dbReference>
<feature type="binding site" evidence="8">
    <location>
        <position position="155"/>
    </location>
    <ligand>
        <name>NAD(+)</name>
        <dbReference type="ChEBI" id="CHEBI:57540"/>
    </ligand>
</feature>
<keyword evidence="1 8" id="KW-0808">Transferase</keyword>
<dbReference type="HAMAP" id="MF_00361">
    <property type="entry name" value="NAD_kinase"/>
    <property type="match status" value="1"/>
</dbReference>
<dbReference type="Proteomes" id="UP000243807">
    <property type="component" value="Chromosome"/>
</dbReference>
<dbReference type="GO" id="GO:0003951">
    <property type="term" value="F:NAD+ kinase activity"/>
    <property type="evidence" value="ECO:0007669"/>
    <property type="project" value="UniProtKB-UniRule"/>
</dbReference>
<name>A0A1P8UEH1_9GAMM</name>
<dbReference type="AlphaFoldDB" id="A0A1P8UEH1"/>
<feature type="binding site" evidence="8">
    <location>
        <begin position="185"/>
        <end position="190"/>
    </location>
    <ligand>
        <name>NAD(+)</name>
        <dbReference type="ChEBI" id="CHEBI:57540"/>
    </ligand>
</feature>
<gene>
    <name evidence="8" type="primary">nadK</name>
    <name evidence="9" type="ORF">BW247_03260</name>
</gene>
<evidence type="ECO:0000256" key="3">
    <source>
        <dbReference type="ARBA" id="ARBA00022777"/>
    </source>
</evidence>
<dbReference type="GO" id="GO:0046872">
    <property type="term" value="F:metal ion binding"/>
    <property type="evidence" value="ECO:0007669"/>
    <property type="project" value="UniProtKB-UniRule"/>
</dbReference>
<evidence type="ECO:0000256" key="6">
    <source>
        <dbReference type="ARBA" id="ARBA00023027"/>
    </source>
</evidence>
<dbReference type="Gene3D" id="3.40.50.10330">
    <property type="entry name" value="Probable inorganic polyphosphate/atp-NAD kinase, domain 1"/>
    <property type="match status" value="1"/>
</dbReference>
<dbReference type="GO" id="GO:0005737">
    <property type="term" value="C:cytoplasm"/>
    <property type="evidence" value="ECO:0007669"/>
    <property type="project" value="UniProtKB-SubCell"/>
</dbReference>
<feature type="binding site" evidence="8">
    <location>
        <position position="172"/>
    </location>
    <ligand>
        <name>NAD(+)</name>
        <dbReference type="ChEBI" id="CHEBI:57540"/>
    </ligand>
</feature>
<comment type="catalytic activity">
    <reaction evidence="7 8">
        <text>NAD(+) + ATP = ADP + NADP(+) + H(+)</text>
        <dbReference type="Rhea" id="RHEA:18629"/>
        <dbReference type="ChEBI" id="CHEBI:15378"/>
        <dbReference type="ChEBI" id="CHEBI:30616"/>
        <dbReference type="ChEBI" id="CHEBI:57540"/>
        <dbReference type="ChEBI" id="CHEBI:58349"/>
        <dbReference type="ChEBI" id="CHEBI:456216"/>
        <dbReference type="EC" id="2.7.1.23"/>
    </reaction>
</comment>
<feature type="binding site" evidence="8">
    <location>
        <begin position="144"/>
        <end position="145"/>
    </location>
    <ligand>
        <name>NAD(+)</name>
        <dbReference type="ChEBI" id="CHEBI:57540"/>
    </ligand>
</feature>
<feature type="binding site" evidence="8">
    <location>
        <position position="174"/>
    </location>
    <ligand>
        <name>NAD(+)</name>
        <dbReference type="ChEBI" id="CHEBI:57540"/>
    </ligand>
</feature>
<protein>
    <recommendedName>
        <fullName evidence="8">NAD kinase</fullName>
        <ecNumber evidence="8">2.7.1.23</ecNumber>
    </recommendedName>
    <alternativeName>
        <fullName evidence="8">ATP-dependent NAD kinase</fullName>
    </alternativeName>
</protein>
<evidence type="ECO:0000256" key="7">
    <source>
        <dbReference type="ARBA" id="ARBA00047925"/>
    </source>
</evidence>
<keyword evidence="2 8" id="KW-0547">Nucleotide-binding</keyword>
<dbReference type="NCBIfam" id="NF002306">
    <property type="entry name" value="PRK01231.1"/>
    <property type="match status" value="1"/>
</dbReference>
<dbReference type="GO" id="GO:0019674">
    <property type="term" value="P:NAD+ metabolic process"/>
    <property type="evidence" value="ECO:0007669"/>
    <property type="project" value="InterPro"/>
</dbReference>
<proteinExistence type="inferred from homology"/>
<reference evidence="9 10" key="1">
    <citation type="submission" date="2017-01" db="EMBL/GenBank/DDBJ databases">
        <title>Draft sequence of Acidihalobacter ferrooxidans strain DSM 14175 (strain V8).</title>
        <authorList>
            <person name="Khaleque H.N."/>
            <person name="Ramsay J.P."/>
            <person name="Murphy R.J.T."/>
            <person name="Kaksonen A.H."/>
            <person name="Boxall N.J."/>
            <person name="Watkin E.L.J."/>
        </authorList>
    </citation>
    <scope>NUCLEOTIDE SEQUENCE [LARGE SCALE GENOMIC DNA]</scope>
    <source>
        <strain evidence="9 10">V8</strain>
    </source>
</reference>
<dbReference type="RefSeq" id="WP_076835709.1">
    <property type="nucleotide sequence ID" value="NZ_CP019434.1"/>
</dbReference>
<evidence type="ECO:0000256" key="1">
    <source>
        <dbReference type="ARBA" id="ARBA00022679"/>
    </source>
</evidence>
<dbReference type="PANTHER" id="PTHR20275:SF0">
    <property type="entry name" value="NAD KINASE"/>
    <property type="match status" value="1"/>
</dbReference>
<dbReference type="KEGG" id="afy:BW247_03260"/>
<evidence type="ECO:0000313" key="9">
    <source>
        <dbReference type="EMBL" id="APZ42231.1"/>
    </source>
</evidence>
<dbReference type="InterPro" id="IPR017437">
    <property type="entry name" value="ATP-NAD_kinase_PpnK-typ_C"/>
</dbReference>
<feature type="binding site" evidence="8">
    <location>
        <position position="245"/>
    </location>
    <ligand>
        <name>NAD(+)</name>
        <dbReference type="ChEBI" id="CHEBI:57540"/>
    </ligand>
</feature>
<keyword evidence="8" id="KW-0963">Cytoplasm</keyword>
<keyword evidence="5 8" id="KW-0521">NADP</keyword>
<dbReference type="EMBL" id="CP019434">
    <property type="protein sequence ID" value="APZ42231.1"/>
    <property type="molecule type" value="Genomic_DNA"/>
</dbReference>
<evidence type="ECO:0000256" key="2">
    <source>
        <dbReference type="ARBA" id="ARBA00022741"/>
    </source>
</evidence>
<dbReference type="Pfam" id="PF01513">
    <property type="entry name" value="NAD_kinase"/>
    <property type="match status" value="1"/>
</dbReference>
<evidence type="ECO:0000256" key="8">
    <source>
        <dbReference type="HAMAP-Rule" id="MF_00361"/>
    </source>
</evidence>
<dbReference type="STRING" id="1765967.BW247_03260"/>
<comment type="caution">
    <text evidence="8">Lacks conserved residue(s) required for the propagation of feature annotation.</text>
</comment>
<dbReference type="GO" id="GO:0005524">
    <property type="term" value="F:ATP binding"/>
    <property type="evidence" value="ECO:0007669"/>
    <property type="project" value="UniProtKB-KW"/>
</dbReference>